<accession>A0A852WG17</accession>
<evidence type="ECO:0000313" key="2">
    <source>
        <dbReference type="Proteomes" id="UP000573599"/>
    </source>
</evidence>
<sequence length="40" mass="4552">MTESRQTASEARTLSAEERADLVRLLRCGSWRPFGGLRDE</sequence>
<reference evidence="1 2" key="1">
    <citation type="submission" date="2020-07" db="EMBL/GenBank/DDBJ databases">
        <title>Sequencing the genomes of 1000 actinobacteria strains.</title>
        <authorList>
            <person name="Klenk H.-P."/>
        </authorList>
    </citation>
    <scope>NUCLEOTIDE SEQUENCE [LARGE SCALE GENOMIC DNA]</scope>
    <source>
        <strain evidence="1 2">DSM 23987</strain>
    </source>
</reference>
<dbReference type="Proteomes" id="UP000573599">
    <property type="component" value="Unassembled WGS sequence"/>
</dbReference>
<evidence type="ECO:0000313" key="1">
    <source>
        <dbReference type="EMBL" id="NYG08167.1"/>
    </source>
</evidence>
<protein>
    <submittedName>
        <fullName evidence="1">Uncharacterized protein</fullName>
    </submittedName>
</protein>
<proteinExistence type="predicted"/>
<comment type="caution">
    <text evidence="1">The sequence shown here is derived from an EMBL/GenBank/DDBJ whole genome shotgun (WGS) entry which is preliminary data.</text>
</comment>
<gene>
    <name evidence="1" type="ORF">BJ986_002654</name>
</gene>
<organism evidence="1 2">
    <name type="scientific">Pedococcus badiiscoriae</name>
    <dbReference type="NCBI Taxonomy" id="642776"/>
    <lineage>
        <taxon>Bacteria</taxon>
        <taxon>Bacillati</taxon>
        <taxon>Actinomycetota</taxon>
        <taxon>Actinomycetes</taxon>
        <taxon>Micrococcales</taxon>
        <taxon>Intrasporangiaceae</taxon>
        <taxon>Pedococcus</taxon>
    </lineage>
</organism>
<dbReference type="RefSeq" id="WP_272955404.1">
    <property type="nucleotide sequence ID" value="NZ_JACCAB010000001.1"/>
</dbReference>
<dbReference type="EMBL" id="JACCAB010000001">
    <property type="protein sequence ID" value="NYG08167.1"/>
    <property type="molecule type" value="Genomic_DNA"/>
</dbReference>
<keyword evidence="2" id="KW-1185">Reference proteome</keyword>
<name>A0A852WG17_9MICO</name>
<dbReference type="AlphaFoldDB" id="A0A852WG17"/>